<keyword evidence="1" id="KW-0812">Transmembrane</keyword>
<name>A0AAW2GE24_9HYME</name>
<comment type="caution">
    <text evidence="2">The sequence shown here is derived from an EMBL/GenBank/DDBJ whole genome shotgun (WGS) entry which is preliminary data.</text>
</comment>
<accession>A0AAW2GE24</accession>
<evidence type="ECO:0000256" key="1">
    <source>
        <dbReference type="SAM" id="Phobius"/>
    </source>
</evidence>
<reference evidence="2 3" key="1">
    <citation type="submission" date="2023-03" db="EMBL/GenBank/DDBJ databases">
        <title>High recombination rates correlate with genetic variation in Cardiocondyla obscurior ants.</title>
        <authorList>
            <person name="Errbii M."/>
        </authorList>
    </citation>
    <scope>NUCLEOTIDE SEQUENCE [LARGE SCALE GENOMIC DNA]</scope>
    <source>
        <strain evidence="2">Alpha-2009</strain>
        <tissue evidence="2">Whole body</tissue>
    </source>
</reference>
<keyword evidence="1" id="KW-0472">Membrane</keyword>
<dbReference type="EMBL" id="JADYXP020000005">
    <property type="protein sequence ID" value="KAL0124800.1"/>
    <property type="molecule type" value="Genomic_DNA"/>
</dbReference>
<evidence type="ECO:0000313" key="3">
    <source>
        <dbReference type="Proteomes" id="UP001430953"/>
    </source>
</evidence>
<evidence type="ECO:0000313" key="2">
    <source>
        <dbReference type="EMBL" id="KAL0124800.1"/>
    </source>
</evidence>
<keyword evidence="3" id="KW-1185">Reference proteome</keyword>
<gene>
    <name evidence="2" type="ORF">PUN28_006571</name>
</gene>
<dbReference type="AlphaFoldDB" id="A0AAW2GE24"/>
<dbReference type="Proteomes" id="UP001430953">
    <property type="component" value="Unassembled WGS sequence"/>
</dbReference>
<proteinExistence type="predicted"/>
<feature type="transmembrane region" description="Helical" evidence="1">
    <location>
        <begin position="12"/>
        <end position="30"/>
    </location>
</feature>
<protein>
    <submittedName>
        <fullName evidence="2">Uncharacterized protein</fullName>
    </submittedName>
</protein>
<organism evidence="2 3">
    <name type="scientific">Cardiocondyla obscurior</name>
    <dbReference type="NCBI Taxonomy" id="286306"/>
    <lineage>
        <taxon>Eukaryota</taxon>
        <taxon>Metazoa</taxon>
        <taxon>Ecdysozoa</taxon>
        <taxon>Arthropoda</taxon>
        <taxon>Hexapoda</taxon>
        <taxon>Insecta</taxon>
        <taxon>Pterygota</taxon>
        <taxon>Neoptera</taxon>
        <taxon>Endopterygota</taxon>
        <taxon>Hymenoptera</taxon>
        <taxon>Apocrita</taxon>
        <taxon>Aculeata</taxon>
        <taxon>Formicoidea</taxon>
        <taxon>Formicidae</taxon>
        <taxon>Myrmicinae</taxon>
        <taxon>Cardiocondyla</taxon>
    </lineage>
</organism>
<keyword evidence="1" id="KW-1133">Transmembrane helix</keyword>
<sequence>MHFIKIFVIKMYIVSMLCVYTVSIYIIILVETLGLHHIGNSFSRSIFFFFNDKLPSVFFVI</sequence>